<proteinExistence type="inferred from homology"/>
<keyword evidence="2" id="KW-0677">Repeat</keyword>
<sequence length="117" mass="12710">MSNINNQTQDLYSIELVQDVDHEAAATVSGGALILWSGFNATGGRRFITGADRNLGRSPGVSNFNNVASSYRVTLGQRWAAYTGFNFTGTRFVLSSSTLRNFAGIRNNTISSVRRIS</sequence>
<reference evidence="4 5" key="1">
    <citation type="submission" date="2020-10" db="EMBL/GenBank/DDBJ databases">
        <authorList>
            <person name="Castelo-Branco R."/>
            <person name="Eusebio N."/>
            <person name="Adriana R."/>
            <person name="Vieira A."/>
            <person name="Brugerolle De Fraissinette N."/>
            <person name="Rezende De Castro R."/>
            <person name="Schneider M.P."/>
            <person name="Vasconcelos V."/>
            <person name="Leao P.N."/>
        </authorList>
    </citation>
    <scope>NUCLEOTIDE SEQUENCE [LARGE SCALE GENOMIC DNA]</scope>
    <source>
        <strain evidence="4 5">LEGE 07299</strain>
    </source>
</reference>
<comment type="similarity">
    <text evidence="1">Belongs to the beta/gamma-crystallin family.</text>
</comment>
<dbReference type="InterPro" id="IPR001064">
    <property type="entry name" value="Beta/gamma_crystallin"/>
</dbReference>
<name>A0ABR9U3N2_9NOSO</name>
<comment type="caution">
    <text evidence="4">The sequence shown here is derived from an EMBL/GenBank/DDBJ whole genome shotgun (WGS) entry which is preliminary data.</text>
</comment>
<dbReference type="Pfam" id="PF00030">
    <property type="entry name" value="Crystall"/>
    <property type="match status" value="1"/>
</dbReference>
<accession>A0ABR9U3N2</accession>
<keyword evidence="5" id="KW-1185">Reference proteome</keyword>
<evidence type="ECO:0000313" key="4">
    <source>
        <dbReference type="EMBL" id="MBE9106895.1"/>
    </source>
</evidence>
<dbReference type="RefSeq" id="WP_194046318.1">
    <property type="nucleotide sequence ID" value="NZ_JADEXF010000673.1"/>
</dbReference>
<gene>
    <name evidence="4" type="ORF">IQ229_18775</name>
</gene>
<feature type="domain" description="Beta/gamma crystallin 'Greek key'" evidence="3">
    <location>
        <begin position="63"/>
        <end position="116"/>
    </location>
</feature>
<evidence type="ECO:0000256" key="1">
    <source>
        <dbReference type="ARBA" id="ARBA00009646"/>
    </source>
</evidence>
<dbReference type="SUPFAM" id="SSF49695">
    <property type="entry name" value="gamma-Crystallin-like"/>
    <property type="match status" value="1"/>
</dbReference>
<evidence type="ECO:0000259" key="3">
    <source>
        <dbReference type="Pfam" id="PF00030"/>
    </source>
</evidence>
<evidence type="ECO:0000313" key="5">
    <source>
        <dbReference type="Proteomes" id="UP000647836"/>
    </source>
</evidence>
<evidence type="ECO:0000256" key="2">
    <source>
        <dbReference type="ARBA" id="ARBA00022737"/>
    </source>
</evidence>
<dbReference type="Gene3D" id="2.60.20.10">
    <property type="entry name" value="Crystallins"/>
    <property type="match status" value="1"/>
</dbReference>
<dbReference type="EMBL" id="JADEXF010000673">
    <property type="protein sequence ID" value="MBE9106895.1"/>
    <property type="molecule type" value="Genomic_DNA"/>
</dbReference>
<dbReference type="Proteomes" id="UP000647836">
    <property type="component" value="Unassembled WGS sequence"/>
</dbReference>
<protein>
    <recommendedName>
        <fullName evidence="3">Beta/gamma crystallin 'Greek key' domain-containing protein</fullName>
    </recommendedName>
</protein>
<organism evidence="4 5">
    <name type="scientific">Nostoc cf. edaphicum LEGE 07299</name>
    <dbReference type="NCBI Taxonomy" id="2777974"/>
    <lineage>
        <taxon>Bacteria</taxon>
        <taxon>Bacillati</taxon>
        <taxon>Cyanobacteriota</taxon>
        <taxon>Cyanophyceae</taxon>
        <taxon>Nostocales</taxon>
        <taxon>Nostocaceae</taxon>
        <taxon>Nostoc</taxon>
    </lineage>
</organism>
<dbReference type="InterPro" id="IPR011024">
    <property type="entry name" value="G_crystallin-like"/>
</dbReference>